<dbReference type="RefSeq" id="XP_002903032.1">
    <property type="nucleotide sequence ID" value="XM_002902986.1"/>
</dbReference>
<keyword evidence="2" id="KW-1185">Reference proteome</keyword>
<reference evidence="2" key="1">
    <citation type="journal article" date="2009" name="Nature">
        <title>Genome sequence and analysis of the Irish potato famine pathogen Phytophthora infestans.</title>
        <authorList>
            <consortium name="The Broad Institute Genome Sequencing Platform"/>
            <person name="Haas B.J."/>
            <person name="Kamoun S."/>
            <person name="Zody M.C."/>
            <person name="Jiang R.H."/>
            <person name="Handsaker R.E."/>
            <person name="Cano L.M."/>
            <person name="Grabherr M."/>
            <person name="Kodira C.D."/>
            <person name="Raffaele S."/>
            <person name="Torto-Alalibo T."/>
            <person name="Bozkurt T.O."/>
            <person name="Ah-Fong A.M."/>
            <person name="Alvarado L."/>
            <person name="Anderson V.L."/>
            <person name="Armstrong M.R."/>
            <person name="Avrova A."/>
            <person name="Baxter L."/>
            <person name="Beynon J."/>
            <person name="Boevink P.C."/>
            <person name="Bollmann S.R."/>
            <person name="Bos J.I."/>
            <person name="Bulone V."/>
            <person name="Cai G."/>
            <person name="Cakir C."/>
            <person name="Carrington J.C."/>
            <person name="Chawner M."/>
            <person name="Conti L."/>
            <person name="Costanzo S."/>
            <person name="Ewan R."/>
            <person name="Fahlgren N."/>
            <person name="Fischbach M.A."/>
            <person name="Fugelstad J."/>
            <person name="Gilroy E.M."/>
            <person name="Gnerre S."/>
            <person name="Green P.J."/>
            <person name="Grenville-Briggs L.J."/>
            <person name="Griffith J."/>
            <person name="Grunwald N.J."/>
            <person name="Horn K."/>
            <person name="Horner N.R."/>
            <person name="Hu C.H."/>
            <person name="Huitema E."/>
            <person name="Jeong D.H."/>
            <person name="Jones A.M."/>
            <person name="Jones J.D."/>
            <person name="Jones R.W."/>
            <person name="Karlsson E.K."/>
            <person name="Kunjeti S.G."/>
            <person name="Lamour K."/>
            <person name="Liu Z."/>
            <person name="Ma L."/>
            <person name="Maclean D."/>
            <person name="Chibucos M.C."/>
            <person name="McDonald H."/>
            <person name="McWalters J."/>
            <person name="Meijer H.J."/>
            <person name="Morgan W."/>
            <person name="Morris P.F."/>
            <person name="Munro C.A."/>
            <person name="O'Neill K."/>
            <person name="Ospina-Giraldo M."/>
            <person name="Pinzon A."/>
            <person name="Pritchard L."/>
            <person name="Ramsahoye B."/>
            <person name="Ren Q."/>
            <person name="Restrepo S."/>
            <person name="Roy S."/>
            <person name="Sadanandom A."/>
            <person name="Savidor A."/>
            <person name="Schornack S."/>
            <person name="Schwartz D.C."/>
            <person name="Schumann U.D."/>
            <person name="Schwessinger B."/>
            <person name="Seyer L."/>
            <person name="Sharpe T."/>
            <person name="Silvar C."/>
            <person name="Song J."/>
            <person name="Studholme D.J."/>
            <person name="Sykes S."/>
            <person name="Thines M."/>
            <person name="van de Vondervoort P.J."/>
            <person name="Phuntumart V."/>
            <person name="Wawra S."/>
            <person name="Weide R."/>
            <person name="Win J."/>
            <person name="Young C."/>
            <person name="Zhou S."/>
            <person name="Fry W."/>
            <person name="Meyers B.C."/>
            <person name="van West P."/>
            <person name="Ristaino J."/>
            <person name="Govers F."/>
            <person name="Birch P.R."/>
            <person name="Whisson S.C."/>
            <person name="Judelson H.S."/>
            <person name="Nusbaum C."/>
        </authorList>
    </citation>
    <scope>NUCLEOTIDE SEQUENCE [LARGE SCALE GENOMIC DNA]</scope>
    <source>
        <strain evidence="2">T30-4</strain>
    </source>
</reference>
<evidence type="ECO:0000313" key="2">
    <source>
        <dbReference type="Proteomes" id="UP000006643"/>
    </source>
</evidence>
<dbReference type="VEuPathDB" id="FungiDB:PITG_09002"/>
<dbReference type="KEGG" id="pif:PITG_09002"/>
<proteinExistence type="predicted"/>
<accession>D0NDP5</accession>
<protein>
    <submittedName>
        <fullName evidence="1">Uncharacterized protein</fullName>
    </submittedName>
</protein>
<dbReference type="Proteomes" id="UP000006643">
    <property type="component" value="Unassembled WGS sequence"/>
</dbReference>
<dbReference type="EMBL" id="DS028133">
    <property type="protein sequence ID" value="EEY56202.1"/>
    <property type="molecule type" value="Genomic_DNA"/>
</dbReference>
<gene>
    <name evidence="1" type="ORF">PITG_09002</name>
</gene>
<dbReference type="OrthoDB" id="10346890at2759"/>
<sequence length="119" mass="13122">MGNIWAGAKKFAPSPARACHLDVPWFGKLLGANGAWECLDDPAPSLTIGGRLRVLLACLLQCCKSWGWQDSWINKLWGFATRLPGDHPQRIPRQAWDQLLARKTSAPSDTQDASAARLK</sequence>
<evidence type="ECO:0000313" key="1">
    <source>
        <dbReference type="EMBL" id="EEY56202.1"/>
    </source>
</evidence>
<dbReference type="AlphaFoldDB" id="D0NDP5"/>
<organism evidence="1 2">
    <name type="scientific">Phytophthora infestans (strain T30-4)</name>
    <name type="common">Potato late blight agent</name>
    <dbReference type="NCBI Taxonomy" id="403677"/>
    <lineage>
        <taxon>Eukaryota</taxon>
        <taxon>Sar</taxon>
        <taxon>Stramenopiles</taxon>
        <taxon>Oomycota</taxon>
        <taxon>Peronosporomycetes</taxon>
        <taxon>Peronosporales</taxon>
        <taxon>Peronosporaceae</taxon>
        <taxon>Phytophthora</taxon>
    </lineage>
</organism>
<name>D0NDP5_PHYIT</name>
<dbReference type="HOGENOM" id="CLU_2066039_0_0_1"/>
<dbReference type="InParanoid" id="D0NDP5"/>
<dbReference type="GeneID" id="9462492"/>